<evidence type="ECO:0000313" key="2">
    <source>
        <dbReference type="Proteomes" id="UP001327560"/>
    </source>
</evidence>
<dbReference type="AlphaFoldDB" id="A0AAQ3KS45"/>
<accession>A0AAQ3KS45</accession>
<organism evidence="1 2">
    <name type="scientific">Canna indica</name>
    <name type="common">Indian-shot</name>
    <dbReference type="NCBI Taxonomy" id="4628"/>
    <lineage>
        <taxon>Eukaryota</taxon>
        <taxon>Viridiplantae</taxon>
        <taxon>Streptophyta</taxon>
        <taxon>Embryophyta</taxon>
        <taxon>Tracheophyta</taxon>
        <taxon>Spermatophyta</taxon>
        <taxon>Magnoliopsida</taxon>
        <taxon>Liliopsida</taxon>
        <taxon>Zingiberales</taxon>
        <taxon>Cannaceae</taxon>
        <taxon>Canna</taxon>
    </lineage>
</organism>
<dbReference type="PANTHER" id="PTHR33168">
    <property type="entry name" value="STRESS INDUCED PROTEIN-RELATED"/>
    <property type="match status" value="1"/>
</dbReference>
<keyword evidence="2" id="KW-1185">Reference proteome</keyword>
<dbReference type="EMBL" id="CP136896">
    <property type="protein sequence ID" value="WOL14127.1"/>
    <property type="molecule type" value="Genomic_DNA"/>
</dbReference>
<reference evidence="1 2" key="1">
    <citation type="submission" date="2023-10" db="EMBL/GenBank/DDBJ databases">
        <title>Chromosome-scale genome assembly provides insights into flower coloration mechanisms of Canna indica.</title>
        <authorList>
            <person name="Li C."/>
        </authorList>
    </citation>
    <scope>NUCLEOTIDE SEQUENCE [LARGE SCALE GENOMIC DNA]</scope>
    <source>
        <tissue evidence="1">Flower</tissue>
    </source>
</reference>
<protein>
    <submittedName>
        <fullName evidence="1">Uncharacterized protein</fullName>
    </submittedName>
</protein>
<gene>
    <name evidence="1" type="ORF">Cni_G22907</name>
</gene>
<proteinExistence type="predicted"/>
<sequence>MDSSPRLRREASVACSQPFDVGCWCGSRRITARFERMQPDDEYDDEYCSRPFGGRATSKSPAGTRLRRLWRRIMKEKRKIVSPVQAAPFAYDPYTYAQNFDEGAAWAEPENLSRSFSARFAVPSRVLQRLA</sequence>
<dbReference type="Proteomes" id="UP001327560">
    <property type="component" value="Chromosome 7"/>
</dbReference>
<name>A0AAQ3KS45_9LILI</name>
<evidence type="ECO:0000313" key="1">
    <source>
        <dbReference type="EMBL" id="WOL14127.1"/>
    </source>
</evidence>